<dbReference type="EMBL" id="AP028679">
    <property type="protein sequence ID" value="BEQ13817.1"/>
    <property type="molecule type" value="Genomic_DNA"/>
</dbReference>
<feature type="domain" description="UPF0261" evidence="2">
    <location>
        <begin position="190"/>
        <end position="403"/>
    </location>
</feature>
<accession>A0AAU9EYJ2</accession>
<dbReference type="PIRSF" id="PIRSF033271">
    <property type="entry name" value="UCP033271"/>
    <property type="match status" value="1"/>
</dbReference>
<dbReference type="KEGG" id="dmp:FAK_08830"/>
<dbReference type="RefSeq" id="WP_338605562.1">
    <property type="nucleotide sequence ID" value="NZ_AP028679.1"/>
</dbReference>
<dbReference type="InterPro" id="IPR008322">
    <property type="entry name" value="UPF0261"/>
</dbReference>
<dbReference type="Gene3D" id="3.40.50.12030">
    <property type="entry name" value="Uncharacterised protein family UPF0261, NC domain"/>
    <property type="match status" value="1"/>
</dbReference>
<dbReference type="CDD" id="cd15488">
    <property type="entry name" value="Tm-1-like"/>
    <property type="match status" value="1"/>
</dbReference>
<evidence type="ECO:0000259" key="2">
    <source>
        <dbReference type="Pfam" id="PF23189"/>
    </source>
</evidence>
<reference evidence="4" key="1">
    <citation type="journal article" date="2023" name="Arch. Microbiol.">
        <title>Desulfoferula mesophilus gen. nov. sp. nov., a mesophilic sulfate-reducing bacterium isolated from a brackish lake sediment.</title>
        <authorList>
            <person name="Watanabe T."/>
            <person name="Yabe T."/>
            <person name="Tsuji J.M."/>
            <person name="Fukui M."/>
        </authorList>
    </citation>
    <scope>NUCLEOTIDE SEQUENCE [LARGE SCALE GENOMIC DNA]</scope>
    <source>
        <strain evidence="4">12FAK</strain>
    </source>
</reference>
<protein>
    <submittedName>
        <fullName evidence="3">Uncharacterized protein</fullName>
    </submittedName>
</protein>
<proteinExistence type="predicted"/>
<dbReference type="NCBIfam" id="NF002674">
    <property type="entry name" value="PRK02399.1-2"/>
    <property type="match status" value="1"/>
</dbReference>
<dbReference type="Pfam" id="PF06792">
    <property type="entry name" value="UPF0261"/>
    <property type="match status" value="1"/>
</dbReference>
<organism evidence="3 4">
    <name type="scientific">Desulfoferula mesophila</name>
    <dbReference type="NCBI Taxonomy" id="3058419"/>
    <lineage>
        <taxon>Bacteria</taxon>
        <taxon>Pseudomonadati</taxon>
        <taxon>Thermodesulfobacteriota</taxon>
        <taxon>Desulfarculia</taxon>
        <taxon>Desulfarculales</taxon>
        <taxon>Desulfarculaceae</taxon>
        <taxon>Desulfoferula</taxon>
    </lineage>
</organism>
<dbReference type="PANTHER" id="PTHR31862:SF1">
    <property type="entry name" value="UPF0261 DOMAIN PROTEIN (AFU_ORTHOLOGUE AFUA_1G10120)"/>
    <property type="match status" value="1"/>
</dbReference>
<evidence type="ECO:0000313" key="3">
    <source>
        <dbReference type="EMBL" id="BEQ13817.1"/>
    </source>
</evidence>
<feature type="domain" description="UPF0261" evidence="1">
    <location>
        <begin position="3"/>
        <end position="178"/>
    </location>
</feature>
<name>A0AAU9EYJ2_9BACT</name>
<dbReference type="InterPro" id="IPR056778">
    <property type="entry name" value="UPF0261_C"/>
</dbReference>
<evidence type="ECO:0000313" key="4">
    <source>
        <dbReference type="Proteomes" id="UP001366166"/>
    </source>
</evidence>
<dbReference type="Pfam" id="PF23189">
    <property type="entry name" value="UPF0261_C"/>
    <property type="match status" value="1"/>
</dbReference>
<sequence>MPPTVLLISTLDTKHQETRYLRERMEQGGAEVVLMDLSMGADSGQTCEIPPGQVAAAAGWKIEDIRASRERAKITAAMIQGAVNLAAERFAKGSLDAVVGLGGSTGSLMASEVMRALPFGLPKLMVSSTAALPGLATRYIDTGDLLLFHTVVEIAGLSPLLTSVLDRAAAAALGLAKVPTVNPESVKGQALVAMSMFGPCEHCAHLVRMKLEEKGYQVIGFSAAGVCDRAMEDMIAQGYFAGVVDLAPGGVGEHIMSGMRSAGPHRLEAAGKRGIPQVIAPSGVNLMSPRKSRYKPDYYERRKYDLDKLRTFLRLDPEELKEVARAFAAKLNQAQGPVTFMMPTKGWCSFDREGGSVYAPEEDRLFTQELRSNLKPEITLREVDANLEDVAFGEAVVEAFVELLPLETVGAAS</sequence>
<dbReference type="InterPro" id="IPR044122">
    <property type="entry name" value="UPF0261_N"/>
</dbReference>
<evidence type="ECO:0000259" key="1">
    <source>
        <dbReference type="Pfam" id="PF06792"/>
    </source>
</evidence>
<dbReference type="InterPro" id="IPR051353">
    <property type="entry name" value="Tobamovirus_resist_UPF0261"/>
</dbReference>
<gene>
    <name evidence="3" type="ORF">FAK_08830</name>
</gene>
<dbReference type="AlphaFoldDB" id="A0AAU9EYJ2"/>
<dbReference type="PANTHER" id="PTHR31862">
    <property type="entry name" value="UPF0261 DOMAIN PROTEIN (AFU_ORTHOLOGUE AFUA_1G10120)"/>
    <property type="match status" value="1"/>
</dbReference>
<dbReference type="Proteomes" id="UP001366166">
    <property type="component" value="Chromosome"/>
</dbReference>
<keyword evidence="4" id="KW-1185">Reference proteome</keyword>
<dbReference type="Gene3D" id="3.40.50.12020">
    <property type="entry name" value="Uncharacterised protein family UPF0261, NN domain"/>
    <property type="match status" value="1"/>
</dbReference>